<dbReference type="OrthoDB" id="6117067at2"/>
<evidence type="ECO:0000313" key="2">
    <source>
        <dbReference type="EMBL" id="PVY61951.1"/>
    </source>
</evidence>
<dbReference type="STRING" id="1231391.GCA_000308195_02941"/>
<dbReference type="InterPro" id="IPR050266">
    <property type="entry name" value="AB_hydrolase_sf"/>
</dbReference>
<dbReference type="AlphaFoldDB" id="A0A2U1CLT9"/>
<gene>
    <name evidence="2" type="ORF">C7440_1437</name>
</gene>
<reference evidence="2 3" key="1">
    <citation type="submission" date="2018-04" db="EMBL/GenBank/DDBJ databases">
        <title>Genomic Encyclopedia of Type Strains, Phase IV (KMG-IV): sequencing the most valuable type-strain genomes for metagenomic binning, comparative biology and taxonomic classification.</title>
        <authorList>
            <person name="Goeker M."/>
        </authorList>
    </citation>
    <scope>NUCLEOTIDE SEQUENCE [LARGE SCALE GENOMIC DNA]</scope>
    <source>
        <strain evidence="2 3">DSM 10065</strain>
    </source>
</reference>
<dbReference type="PANTHER" id="PTHR43798:SF33">
    <property type="entry name" value="HYDROLASE, PUTATIVE (AFU_ORTHOLOGUE AFUA_2G14860)-RELATED"/>
    <property type="match status" value="1"/>
</dbReference>
<dbReference type="EMBL" id="QEKO01000002">
    <property type="protein sequence ID" value="PVY61951.1"/>
    <property type="molecule type" value="Genomic_DNA"/>
</dbReference>
<accession>A0A2U1CLT9</accession>
<feature type="domain" description="AB hydrolase-1" evidence="1">
    <location>
        <begin position="30"/>
        <end position="152"/>
    </location>
</feature>
<evidence type="ECO:0000313" key="3">
    <source>
        <dbReference type="Proteomes" id="UP000246145"/>
    </source>
</evidence>
<comment type="caution">
    <text evidence="2">The sequence shown here is derived from an EMBL/GenBank/DDBJ whole genome shotgun (WGS) entry which is preliminary data.</text>
</comment>
<keyword evidence="3" id="KW-1185">Reference proteome</keyword>
<dbReference type="Pfam" id="PF00561">
    <property type="entry name" value="Abhydrolase_1"/>
    <property type="match status" value="1"/>
</dbReference>
<evidence type="ECO:0000259" key="1">
    <source>
        <dbReference type="Pfam" id="PF00561"/>
    </source>
</evidence>
<dbReference type="Gene3D" id="3.40.50.1820">
    <property type="entry name" value="alpha/beta hydrolase"/>
    <property type="match status" value="1"/>
</dbReference>
<dbReference type="GO" id="GO:0016020">
    <property type="term" value="C:membrane"/>
    <property type="evidence" value="ECO:0007669"/>
    <property type="project" value="TreeGrafter"/>
</dbReference>
<sequence>MFEPLTRLPLRSIDDAGHPLSYVESGQGQVLLLVHGSLCDLRYWRWQIPELSRHFRVVAPSLRGYWPHAFEQASPLFTVEQHATDLGKLIDETVGRPVHLLGHSRGAHVALELAAQAPSRIASLILADPGRQATPSATALAFQKQAADLLARGDVEGALAGFIDTVNGADTWRRMTGWFKEMVRDNAGTLFSQVAEHDIAFDPSRAGALKCPVLLLGGEHSPTRFKRSMDVLQAFLPQAQRDVISSASHGMNLGNARAFNARVERFVLEAQA</sequence>
<dbReference type="PANTHER" id="PTHR43798">
    <property type="entry name" value="MONOACYLGLYCEROL LIPASE"/>
    <property type="match status" value="1"/>
</dbReference>
<dbReference type="Proteomes" id="UP000246145">
    <property type="component" value="Unassembled WGS sequence"/>
</dbReference>
<dbReference type="InterPro" id="IPR029058">
    <property type="entry name" value="AB_hydrolase_fold"/>
</dbReference>
<dbReference type="SUPFAM" id="SSF53474">
    <property type="entry name" value="alpha/beta-Hydrolases"/>
    <property type="match status" value="1"/>
</dbReference>
<proteinExistence type="predicted"/>
<name>A0A2U1CLT9_9BURK</name>
<organism evidence="2 3">
    <name type="scientific">Pusillimonas noertemannii</name>
    <dbReference type="NCBI Taxonomy" id="305977"/>
    <lineage>
        <taxon>Bacteria</taxon>
        <taxon>Pseudomonadati</taxon>
        <taxon>Pseudomonadota</taxon>
        <taxon>Betaproteobacteria</taxon>
        <taxon>Burkholderiales</taxon>
        <taxon>Alcaligenaceae</taxon>
        <taxon>Pusillimonas</taxon>
    </lineage>
</organism>
<dbReference type="RefSeq" id="WP_116517999.1">
    <property type="nucleotide sequence ID" value="NZ_JACCEX010000002.1"/>
</dbReference>
<dbReference type="InterPro" id="IPR000073">
    <property type="entry name" value="AB_hydrolase_1"/>
</dbReference>
<protein>
    <submittedName>
        <fullName evidence="2">Pimeloyl-ACP methyl ester carboxylesterase</fullName>
    </submittedName>
</protein>